<dbReference type="OrthoDB" id="1689333at2759"/>
<dbReference type="InterPro" id="IPR004856">
    <property type="entry name" value="Glyco_trans_ALG6/ALG8"/>
</dbReference>
<feature type="compositionally biased region" description="Basic and acidic residues" evidence="11">
    <location>
        <begin position="1"/>
        <end position="17"/>
    </location>
</feature>
<dbReference type="RefSeq" id="XP_067927004.1">
    <property type="nucleotide sequence ID" value="XM_068061025.1"/>
</dbReference>
<dbReference type="UniPathway" id="UPA00378"/>
<dbReference type="Proteomes" id="UP000221165">
    <property type="component" value="Unassembled WGS sequence"/>
</dbReference>
<name>A0A2C6LES2_9APIC</name>
<dbReference type="PANTHER" id="PTHR12413">
    <property type="entry name" value="DOLICHYL GLYCOSYLTRANSFERASE"/>
    <property type="match status" value="1"/>
</dbReference>
<keyword evidence="5" id="KW-0328">Glycosyltransferase</keyword>
<dbReference type="EC" id="2.4.1.265" evidence="4"/>
<accession>A0A2C6LES2</accession>
<evidence type="ECO:0000256" key="6">
    <source>
        <dbReference type="ARBA" id="ARBA00022679"/>
    </source>
</evidence>
<comment type="pathway">
    <text evidence="2">Protein modification; protein glycosylation.</text>
</comment>
<evidence type="ECO:0000256" key="12">
    <source>
        <dbReference type="SAM" id="Phobius"/>
    </source>
</evidence>
<feature type="transmembrane region" description="Helical" evidence="12">
    <location>
        <begin position="557"/>
        <end position="578"/>
    </location>
</feature>
<evidence type="ECO:0000256" key="8">
    <source>
        <dbReference type="ARBA" id="ARBA00022824"/>
    </source>
</evidence>
<keyword evidence="7 12" id="KW-0812">Transmembrane</keyword>
<keyword evidence="6 13" id="KW-0808">Transferase</keyword>
<feature type="transmembrane region" description="Helical" evidence="12">
    <location>
        <begin position="455"/>
        <end position="481"/>
    </location>
</feature>
<evidence type="ECO:0000256" key="1">
    <source>
        <dbReference type="ARBA" id="ARBA00004477"/>
    </source>
</evidence>
<feature type="region of interest" description="Disordered" evidence="11">
    <location>
        <begin position="207"/>
        <end position="226"/>
    </location>
</feature>
<feature type="transmembrane region" description="Helical" evidence="12">
    <location>
        <begin position="1001"/>
        <end position="1026"/>
    </location>
</feature>
<feature type="compositionally biased region" description="Polar residues" evidence="11">
    <location>
        <begin position="217"/>
        <end position="226"/>
    </location>
</feature>
<evidence type="ECO:0000313" key="14">
    <source>
        <dbReference type="Proteomes" id="UP000221165"/>
    </source>
</evidence>
<feature type="region of interest" description="Disordered" evidence="11">
    <location>
        <begin position="1"/>
        <end position="44"/>
    </location>
</feature>
<feature type="transmembrane region" description="Helical" evidence="12">
    <location>
        <begin position="787"/>
        <end position="809"/>
    </location>
</feature>
<feature type="transmembrane region" description="Helical" evidence="12">
    <location>
        <begin position="349"/>
        <end position="369"/>
    </location>
</feature>
<organism evidence="13 14">
    <name type="scientific">Cystoisospora suis</name>
    <dbReference type="NCBI Taxonomy" id="483139"/>
    <lineage>
        <taxon>Eukaryota</taxon>
        <taxon>Sar</taxon>
        <taxon>Alveolata</taxon>
        <taxon>Apicomplexa</taxon>
        <taxon>Conoidasida</taxon>
        <taxon>Coccidia</taxon>
        <taxon>Eucoccidiorida</taxon>
        <taxon>Eimeriorina</taxon>
        <taxon>Sarcocystidae</taxon>
        <taxon>Cystoisospora</taxon>
    </lineage>
</organism>
<dbReference type="AlphaFoldDB" id="A0A2C6LES2"/>
<comment type="similarity">
    <text evidence="3">Belongs to the ALG6/ALG8 glucosyltransferase family.</text>
</comment>
<dbReference type="Pfam" id="PF03155">
    <property type="entry name" value="Alg6_Alg8"/>
    <property type="match status" value="3"/>
</dbReference>
<evidence type="ECO:0000256" key="7">
    <source>
        <dbReference type="ARBA" id="ARBA00022692"/>
    </source>
</evidence>
<evidence type="ECO:0000256" key="2">
    <source>
        <dbReference type="ARBA" id="ARBA00004922"/>
    </source>
</evidence>
<feature type="transmembrane region" description="Helical" evidence="12">
    <location>
        <begin position="585"/>
        <end position="602"/>
    </location>
</feature>
<dbReference type="EMBL" id="MIGC01000309">
    <property type="protein sequence ID" value="PHJ25332.1"/>
    <property type="molecule type" value="Genomic_DNA"/>
</dbReference>
<evidence type="ECO:0000256" key="4">
    <source>
        <dbReference type="ARBA" id="ARBA00011938"/>
    </source>
</evidence>
<keyword evidence="9 12" id="KW-1133">Transmembrane helix</keyword>
<dbReference type="PANTHER" id="PTHR12413:SF2">
    <property type="entry name" value="DOLICHYL PYROPHOSPHATE GLC1MAN9GLCNAC2 ALPHA-1,3-GLUCOSYLTRANSFERASE-RELATED"/>
    <property type="match status" value="1"/>
</dbReference>
<comment type="caution">
    <text evidence="13">The sequence shown here is derived from an EMBL/GenBank/DDBJ whole genome shotgun (WGS) entry which is preliminary data.</text>
</comment>
<keyword evidence="8" id="KW-0256">Endoplasmic reticulum</keyword>
<feature type="transmembrane region" description="Helical" evidence="12">
    <location>
        <begin position="654"/>
        <end position="675"/>
    </location>
</feature>
<comment type="subcellular location">
    <subcellularLocation>
        <location evidence="1">Endoplasmic reticulum membrane</location>
        <topology evidence="1">Multi-pass membrane protein</topology>
    </subcellularLocation>
</comment>
<sequence length="1055" mass="116833">MTLDDRRPSRHGSESHSGHLPVGESIDDMRTFTGHPGHASTQAVETTRGGLIGVLRGKEFACGNLRHACTGKSSEQEGGSSESCWAWIVGASILLKLLLVPTYRSTDFEVHRNWLAITGTQPLSTWYKPDSSPSKWTLDYPPLFAFFEFFLSLFARLVDPEMLKVENENYASAACIWFQRLTVIFTDFVLVIGVRSVCRAFRHLRTSTEQPAEPDQGRQSDLSNWQQRAEANKVRSEVPAYTQTKEQLHKESQEECGHYEELTQDNKGEIEGGGIQQLQIGLEKGHKKRIDEDDESWSDDVALALTLFNAGLLIVDHIHFQYNGFLLGILLLSIAQIQEGHYCRGSVSFACLLLLKHIFLYVAPVYFVFLLSRLRKDATAFVRLQQETGKARKHARVCSTNQIVGASPLGSFSVQEKCHPTPTTSAELSPPGGMQCSAAWEDAFSSTSHLSTKVLLVWLAQVIKIGGLVGFVAVAIVLPFAVTGQLSAMLCRLFPFGRGLLHAQWAANFWAVYEALDRLLRLAGRKLRLLPASEQAGALSSTKGLVTVTSHVVLPDVAPLTVALLTLALYTPLLIVIWRRPSSRLFPVYVALGASVCFATGWHVHEKAVLLVTIPLGVAAWASSDPFLRTMHFVLNTASNVAILPLLPRPHESLLKLTLLLFSTILETMCLFAGTERIGVWSVKRDDTSRVEKPVLRKDCSTSCTSMQSYPLVETAPLQKTSTGTSPERFPSRKSYLRMRTSRSANTARQAGLSEPISLRHHSFLTCLTDRCVQVLSWIAPRVYVRLAFKVGGVISLVMLFSVSILYALQSDFVPNLVLLKLYGAEHARAIQAARISVFHGAAGPGQDKDFASSNPAPLYGDLKSNGGAIDGHVSSETWRMHILEKLAVLLAWHSSSSEWKRSAVHRQLTALLLSDRADNNRAVSSRAFSSALENEMASRYIYTEGEVQAGQAKGTVELNCSHGISDQCVLESSSSHWRDDIPWSLRVLYRWHAIARHFEFLPLLLLVCGCALWNIAAFVALHAYVCAFCMRTRKPVAGRECACGGTQRFVYLWQ</sequence>
<keyword evidence="14" id="KW-1185">Reference proteome</keyword>
<proteinExistence type="inferred from homology"/>
<evidence type="ECO:0000313" key="13">
    <source>
        <dbReference type="EMBL" id="PHJ25332.1"/>
    </source>
</evidence>
<protein>
    <recommendedName>
        <fullName evidence="4">dolichyl-P-Glc:Glc1Man9GlcNAc2-PP-dolichol alpha-1,3-glucosyltransferase</fullName>
        <ecNumber evidence="4">2.4.1.265</ecNumber>
    </recommendedName>
</protein>
<dbReference type="GeneID" id="94424236"/>
<dbReference type="GO" id="GO:0042283">
    <property type="term" value="F:dolichyl pyrophosphate Glc1Man9GlcNAc2 alpha-1,3-glucosyltransferase activity"/>
    <property type="evidence" value="ECO:0007669"/>
    <property type="project" value="UniProtKB-EC"/>
</dbReference>
<keyword evidence="10 12" id="KW-0472">Membrane</keyword>
<dbReference type="VEuPathDB" id="ToxoDB:CSUI_000818"/>
<evidence type="ECO:0000256" key="9">
    <source>
        <dbReference type="ARBA" id="ARBA00022989"/>
    </source>
</evidence>
<dbReference type="GO" id="GO:0006487">
    <property type="term" value="P:protein N-linked glycosylation"/>
    <property type="evidence" value="ECO:0007669"/>
    <property type="project" value="TreeGrafter"/>
</dbReference>
<evidence type="ECO:0000256" key="11">
    <source>
        <dbReference type="SAM" id="MobiDB-lite"/>
    </source>
</evidence>
<evidence type="ECO:0000256" key="10">
    <source>
        <dbReference type="ARBA" id="ARBA00023136"/>
    </source>
</evidence>
<dbReference type="GO" id="GO:0005789">
    <property type="term" value="C:endoplasmic reticulum membrane"/>
    <property type="evidence" value="ECO:0007669"/>
    <property type="project" value="UniProtKB-SubCell"/>
</dbReference>
<evidence type="ECO:0000256" key="3">
    <source>
        <dbReference type="ARBA" id="ARBA00008715"/>
    </source>
</evidence>
<evidence type="ECO:0000256" key="5">
    <source>
        <dbReference type="ARBA" id="ARBA00022676"/>
    </source>
</evidence>
<gene>
    <name evidence="13" type="ORF">CSUI_000818</name>
</gene>
<reference evidence="13 14" key="1">
    <citation type="journal article" date="2017" name="Int. J. Parasitol.">
        <title>The genome of the protozoan parasite Cystoisospora suis and a reverse vaccinology approach to identify vaccine candidates.</title>
        <authorList>
            <person name="Palmieri N."/>
            <person name="Shrestha A."/>
            <person name="Ruttkowski B."/>
            <person name="Beck T."/>
            <person name="Vogl C."/>
            <person name="Tomley F."/>
            <person name="Blake D.P."/>
            <person name="Joachim A."/>
        </authorList>
    </citation>
    <scope>NUCLEOTIDE SEQUENCE [LARGE SCALE GENOMIC DNA]</scope>
    <source>
        <strain evidence="13 14">Wien I</strain>
    </source>
</reference>